<evidence type="ECO:0008006" key="3">
    <source>
        <dbReference type="Google" id="ProtNLM"/>
    </source>
</evidence>
<accession>A0ABV2N593</accession>
<dbReference type="Pfam" id="PF11033">
    <property type="entry name" value="ComJ"/>
    <property type="match status" value="1"/>
</dbReference>
<dbReference type="InterPro" id="IPR038691">
    <property type="entry name" value="ComJ_sf"/>
</dbReference>
<evidence type="ECO:0000313" key="2">
    <source>
        <dbReference type="Proteomes" id="UP001549076"/>
    </source>
</evidence>
<comment type="caution">
    <text evidence="1">The sequence shown here is derived from an EMBL/GenBank/DDBJ whole genome shotgun (WGS) entry which is preliminary data.</text>
</comment>
<gene>
    <name evidence="1" type="ORF">ABID37_004224</name>
</gene>
<protein>
    <recommendedName>
        <fullName evidence="3">Competence protein J (ComJ)</fullName>
    </recommendedName>
</protein>
<sequence length="155" mass="17087">MLADFPITVLYAQVVVHTEDRAAYGLLWTDDHVSQGFAWSPGYVRFGVPDHDGSVLVGVEMGEGDNFRSEALWAVQVPFSVKGPVQIGTLFDTQSVNVPEGSYNLIYQGLVGTDDYSYILRLSFSQSDAPQFRILKKGGEITTDIVLRRDADPAQ</sequence>
<dbReference type="InterPro" id="IPR020354">
    <property type="entry name" value="Competence_nuclease_inhibitor"/>
</dbReference>
<dbReference type="Proteomes" id="UP001549076">
    <property type="component" value="Unassembled WGS sequence"/>
</dbReference>
<dbReference type="RefSeq" id="WP_354198323.1">
    <property type="nucleotide sequence ID" value="NZ_JBEPML010000019.1"/>
</dbReference>
<organism evidence="1 2">
    <name type="scientific">Aquamicrobium terrae</name>
    <dbReference type="NCBI Taxonomy" id="1324945"/>
    <lineage>
        <taxon>Bacteria</taxon>
        <taxon>Pseudomonadati</taxon>
        <taxon>Pseudomonadota</taxon>
        <taxon>Alphaproteobacteria</taxon>
        <taxon>Hyphomicrobiales</taxon>
        <taxon>Phyllobacteriaceae</taxon>
        <taxon>Aquamicrobium</taxon>
    </lineage>
</organism>
<keyword evidence="2" id="KW-1185">Reference proteome</keyword>
<name>A0ABV2N593_9HYPH</name>
<evidence type="ECO:0000313" key="1">
    <source>
        <dbReference type="EMBL" id="MET3793984.1"/>
    </source>
</evidence>
<reference evidence="1 2" key="1">
    <citation type="submission" date="2024-06" db="EMBL/GenBank/DDBJ databases">
        <title>Genomic Encyclopedia of Type Strains, Phase IV (KMG-IV): sequencing the most valuable type-strain genomes for metagenomic binning, comparative biology and taxonomic classification.</title>
        <authorList>
            <person name="Goeker M."/>
        </authorList>
    </citation>
    <scope>NUCLEOTIDE SEQUENCE [LARGE SCALE GENOMIC DNA]</scope>
    <source>
        <strain evidence="1 2">DSM 27865</strain>
    </source>
</reference>
<proteinExistence type="predicted"/>
<dbReference type="Gene3D" id="2.60.34.30">
    <property type="entry name" value="Competence, DNA-entry nuclease inhibitor, ComJ"/>
    <property type="match status" value="1"/>
</dbReference>
<dbReference type="EMBL" id="JBEPML010000019">
    <property type="protein sequence ID" value="MET3793984.1"/>
    <property type="molecule type" value="Genomic_DNA"/>
</dbReference>